<dbReference type="InterPro" id="IPR001667">
    <property type="entry name" value="DDH_dom"/>
</dbReference>
<sequence length="296" mass="33247">PDLDSIGSATALYQALIKMKKKVTLICPHEIPENYKFLKGADLVETIDFKTWADTEVRPYDLFLILDSGSYDIVTGSKEIKLPDMKKIIVDHHQTNNWSDCLLKLLDIEASSTAEIVYQILLDWNVIIDFKIATSIFAGIASDTVFFKYEKNAKKTFQIATELLNSGADKNKIVEQSFDSFDFDLIQLIGEFLTKMQKGNGYVYSVLDNETFIKFGKQRGAREIVANLFARSIKNFDFGIMAVEFEKDKFAVSFRSKSVDVSVIAKKFGGGGHKNAAGATIYGNIDQVIKKIKEIT</sequence>
<dbReference type="Pfam" id="PF02272">
    <property type="entry name" value="DHHA1"/>
    <property type="match status" value="1"/>
</dbReference>
<name>A0A2H0C0D5_9BACT</name>
<dbReference type="InterPro" id="IPR038763">
    <property type="entry name" value="DHH_sf"/>
</dbReference>
<reference evidence="3 4" key="1">
    <citation type="submission" date="2017-09" db="EMBL/GenBank/DDBJ databases">
        <title>Depth-based differentiation of microbial function through sediment-hosted aquifers and enrichment of novel symbionts in the deep terrestrial subsurface.</title>
        <authorList>
            <person name="Probst A.J."/>
            <person name="Ladd B."/>
            <person name="Jarett J.K."/>
            <person name="Geller-Mcgrath D.E."/>
            <person name="Sieber C.M."/>
            <person name="Emerson J.B."/>
            <person name="Anantharaman K."/>
            <person name="Thomas B.C."/>
            <person name="Malmstrom R."/>
            <person name="Stieglmeier M."/>
            <person name="Klingl A."/>
            <person name="Woyke T."/>
            <person name="Ryan C.M."/>
            <person name="Banfield J.F."/>
        </authorList>
    </citation>
    <scope>NUCLEOTIDE SEQUENCE [LARGE SCALE GENOMIC DNA]</scope>
    <source>
        <strain evidence="3">CG22_combo_CG10-13_8_21_14_all_34_12</strain>
    </source>
</reference>
<evidence type="ECO:0000313" key="4">
    <source>
        <dbReference type="Proteomes" id="UP000229699"/>
    </source>
</evidence>
<evidence type="ECO:0000313" key="3">
    <source>
        <dbReference type="EMBL" id="PIP63334.1"/>
    </source>
</evidence>
<feature type="non-terminal residue" evidence="3">
    <location>
        <position position="1"/>
    </location>
</feature>
<dbReference type="PANTHER" id="PTHR47618">
    <property type="entry name" value="BIFUNCTIONAL OLIGORIBONUCLEASE AND PAP PHOSPHATASE NRNA"/>
    <property type="match status" value="1"/>
</dbReference>
<dbReference type="EMBL" id="PCTC01000065">
    <property type="protein sequence ID" value="PIP63334.1"/>
    <property type="molecule type" value="Genomic_DNA"/>
</dbReference>
<organism evidence="3 4">
    <name type="scientific">Candidatus Roizmanbacteria bacterium CG22_combo_CG10-13_8_21_14_all_34_12</name>
    <dbReference type="NCBI Taxonomy" id="1974860"/>
    <lineage>
        <taxon>Bacteria</taxon>
        <taxon>Candidatus Roizmaniibacteriota</taxon>
    </lineage>
</organism>
<dbReference type="AlphaFoldDB" id="A0A2H0C0D5"/>
<dbReference type="Proteomes" id="UP000229699">
    <property type="component" value="Unassembled WGS sequence"/>
</dbReference>
<dbReference type="PANTHER" id="PTHR47618:SF1">
    <property type="entry name" value="BIFUNCTIONAL OLIGORIBONUCLEASE AND PAP PHOSPHATASE NRNA"/>
    <property type="match status" value="1"/>
</dbReference>
<evidence type="ECO:0008006" key="5">
    <source>
        <dbReference type="Google" id="ProtNLM"/>
    </source>
</evidence>
<comment type="caution">
    <text evidence="3">The sequence shown here is derived from an EMBL/GenBank/DDBJ whole genome shotgun (WGS) entry which is preliminary data.</text>
</comment>
<evidence type="ECO:0000259" key="1">
    <source>
        <dbReference type="Pfam" id="PF01368"/>
    </source>
</evidence>
<feature type="domain" description="DDH" evidence="1">
    <location>
        <begin position="1"/>
        <end position="140"/>
    </location>
</feature>
<dbReference type="Pfam" id="PF01368">
    <property type="entry name" value="DHH"/>
    <property type="match status" value="1"/>
</dbReference>
<accession>A0A2H0C0D5</accession>
<feature type="domain" description="DHHA1" evidence="2">
    <location>
        <begin position="202"/>
        <end position="295"/>
    </location>
</feature>
<gene>
    <name evidence="3" type="ORF">COW97_03020</name>
</gene>
<dbReference type="GO" id="GO:0003676">
    <property type="term" value="F:nucleic acid binding"/>
    <property type="evidence" value="ECO:0007669"/>
    <property type="project" value="InterPro"/>
</dbReference>
<dbReference type="InterPro" id="IPR051319">
    <property type="entry name" value="Oligoribo/pAp-PDE_c-di-AMP_PDE"/>
</dbReference>
<proteinExistence type="predicted"/>
<protein>
    <recommendedName>
        <fullName evidence="5">DDH domain-containing protein</fullName>
    </recommendedName>
</protein>
<dbReference type="Gene3D" id="3.10.310.30">
    <property type="match status" value="1"/>
</dbReference>
<dbReference type="Gene3D" id="3.90.1640.10">
    <property type="entry name" value="inorganic pyrophosphatase (n-terminal core)"/>
    <property type="match status" value="1"/>
</dbReference>
<evidence type="ECO:0000259" key="2">
    <source>
        <dbReference type="Pfam" id="PF02272"/>
    </source>
</evidence>
<dbReference type="SUPFAM" id="SSF64182">
    <property type="entry name" value="DHH phosphoesterases"/>
    <property type="match status" value="1"/>
</dbReference>
<dbReference type="InterPro" id="IPR003156">
    <property type="entry name" value="DHHA1_dom"/>
</dbReference>